<keyword evidence="8" id="KW-0472">Membrane</keyword>
<keyword evidence="16" id="KW-1185">Reference proteome</keyword>
<organism evidence="15 16">
    <name type="scientific">Oncorhynchus kisutch</name>
    <name type="common">Coho salmon</name>
    <name type="synonym">Salmo kisutch</name>
    <dbReference type="NCBI Taxonomy" id="8019"/>
    <lineage>
        <taxon>Eukaryota</taxon>
        <taxon>Metazoa</taxon>
        <taxon>Chordata</taxon>
        <taxon>Craniata</taxon>
        <taxon>Vertebrata</taxon>
        <taxon>Euteleostomi</taxon>
        <taxon>Actinopterygii</taxon>
        <taxon>Neopterygii</taxon>
        <taxon>Teleostei</taxon>
        <taxon>Protacanthopterygii</taxon>
        <taxon>Salmoniformes</taxon>
        <taxon>Salmonidae</taxon>
        <taxon>Salmoninae</taxon>
        <taxon>Oncorhynchus</taxon>
    </lineage>
</organism>
<reference evidence="15" key="1">
    <citation type="submission" date="2025-08" db="UniProtKB">
        <authorList>
            <consortium name="Ensembl"/>
        </authorList>
    </citation>
    <scope>IDENTIFICATION</scope>
</reference>
<evidence type="ECO:0000259" key="13">
    <source>
        <dbReference type="PROSITE" id="PS50020"/>
    </source>
</evidence>
<dbReference type="GO" id="GO:0099536">
    <property type="term" value="P:synaptic signaling"/>
    <property type="evidence" value="ECO:0007669"/>
    <property type="project" value="TreeGrafter"/>
</dbReference>
<feature type="domain" description="WW" evidence="13">
    <location>
        <begin position="319"/>
        <end position="352"/>
    </location>
</feature>
<dbReference type="FunFam" id="1.10.238.10:FF:000008">
    <property type="entry name" value="Dystrophin isoform 2"/>
    <property type="match status" value="1"/>
</dbReference>
<proteinExistence type="predicted"/>
<dbReference type="GO" id="GO:0098794">
    <property type="term" value="C:postsynapse"/>
    <property type="evidence" value="ECO:0007669"/>
    <property type="project" value="UniProtKB-SubCell"/>
</dbReference>
<dbReference type="Pfam" id="PF09069">
    <property type="entry name" value="EF-hand_3"/>
    <property type="match status" value="1"/>
</dbReference>
<dbReference type="InterPro" id="IPR002017">
    <property type="entry name" value="Spectrin_repeat"/>
</dbReference>
<evidence type="ECO:0000256" key="8">
    <source>
        <dbReference type="ARBA" id="ARBA00023136"/>
    </source>
</evidence>
<dbReference type="Gene3D" id="1.20.58.60">
    <property type="match status" value="3"/>
</dbReference>
<dbReference type="InterPro" id="IPR015153">
    <property type="entry name" value="EF-hand_dom_typ1"/>
</dbReference>
<dbReference type="SUPFAM" id="SSF57850">
    <property type="entry name" value="RING/U-box"/>
    <property type="match status" value="1"/>
</dbReference>
<feature type="region of interest" description="Disordered" evidence="12">
    <location>
        <begin position="845"/>
        <end position="883"/>
    </location>
</feature>
<dbReference type="PROSITE" id="PS01159">
    <property type="entry name" value="WW_DOMAIN_1"/>
    <property type="match status" value="1"/>
</dbReference>
<protein>
    <submittedName>
        <fullName evidence="15">Utrophin-like</fullName>
    </submittedName>
</protein>
<dbReference type="GO" id="GO:0005886">
    <property type="term" value="C:plasma membrane"/>
    <property type="evidence" value="ECO:0007669"/>
    <property type="project" value="UniProtKB-SubCell"/>
</dbReference>
<dbReference type="Gene3D" id="3.30.60.90">
    <property type="match status" value="1"/>
</dbReference>
<dbReference type="SMART" id="SM00291">
    <property type="entry name" value="ZnF_ZZ"/>
    <property type="match status" value="1"/>
</dbReference>
<dbReference type="InterPro" id="IPR015154">
    <property type="entry name" value="EF-hand_dom_typ2"/>
</dbReference>
<dbReference type="Gene3D" id="2.20.70.10">
    <property type="match status" value="1"/>
</dbReference>
<dbReference type="Pfam" id="PF00569">
    <property type="entry name" value="ZZ"/>
    <property type="match status" value="1"/>
</dbReference>
<dbReference type="Pfam" id="PF09068">
    <property type="entry name" value="EF-hand_2"/>
    <property type="match status" value="1"/>
</dbReference>
<dbReference type="PANTHER" id="PTHR12268:SF26">
    <property type="entry name" value="UTROPHIN"/>
    <property type="match status" value="1"/>
</dbReference>
<evidence type="ECO:0000259" key="14">
    <source>
        <dbReference type="PROSITE" id="PS50135"/>
    </source>
</evidence>
<dbReference type="InterPro" id="IPR001202">
    <property type="entry name" value="WW_dom"/>
</dbReference>
<dbReference type="SUPFAM" id="SSF51045">
    <property type="entry name" value="WW domain"/>
    <property type="match status" value="1"/>
</dbReference>
<dbReference type="Pfam" id="PF00435">
    <property type="entry name" value="Spectrin"/>
    <property type="match status" value="1"/>
</dbReference>
<feature type="coiled-coil region" evidence="11">
    <location>
        <begin position="193"/>
        <end position="220"/>
    </location>
</feature>
<dbReference type="PANTHER" id="PTHR12268">
    <property type="entry name" value="E3 UBIQUITIN-PROTEIN LIGASE KCMF1"/>
    <property type="match status" value="1"/>
</dbReference>
<dbReference type="Pfam" id="PF00397">
    <property type="entry name" value="WW"/>
    <property type="match status" value="1"/>
</dbReference>
<feature type="domain" description="ZZ-type" evidence="14">
    <location>
        <begin position="572"/>
        <end position="628"/>
    </location>
</feature>
<dbReference type="SMART" id="SM00456">
    <property type="entry name" value="WW"/>
    <property type="match status" value="1"/>
</dbReference>
<dbReference type="InterPro" id="IPR043145">
    <property type="entry name" value="Znf_ZZ_sf"/>
</dbReference>
<dbReference type="PROSITE" id="PS50020">
    <property type="entry name" value="WW_DOMAIN_2"/>
    <property type="match status" value="1"/>
</dbReference>
<feature type="compositionally biased region" description="Low complexity" evidence="12">
    <location>
        <begin position="845"/>
        <end position="854"/>
    </location>
</feature>
<evidence type="ECO:0000256" key="4">
    <source>
        <dbReference type="ARBA" id="ARBA00022737"/>
    </source>
</evidence>
<evidence type="ECO:0000256" key="5">
    <source>
        <dbReference type="ARBA" id="ARBA00022771"/>
    </source>
</evidence>
<evidence type="ECO:0000313" key="16">
    <source>
        <dbReference type="Proteomes" id="UP000694557"/>
    </source>
</evidence>
<evidence type="ECO:0000256" key="3">
    <source>
        <dbReference type="ARBA" id="ARBA00022723"/>
    </source>
</evidence>
<evidence type="ECO:0000256" key="11">
    <source>
        <dbReference type="SAM" id="Coils"/>
    </source>
</evidence>
<gene>
    <name evidence="15" type="primary">LOC109900399</name>
</gene>
<accession>A0A8C7GZ96</accession>
<feature type="compositionally biased region" description="Polar residues" evidence="12">
    <location>
        <begin position="869"/>
        <end position="883"/>
    </location>
</feature>
<dbReference type="Proteomes" id="UP000694557">
    <property type="component" value="Unassembled WGS sequence"/>
</dbReference>
<dbReference type="InterPro" id="IPR018159">
    <property type="entry name" value="Spectrin/alpha-actinin"/>
</dbReference>
<dbReference type="SMART" id="SM00150">
    <property type="entry name" value="SPEC"/>
    <property type="match status" value="2"/>
</dbReference>
<dbReference type="FunFam" id="3.30.60.90:FF:000001">
    <property type="entry name" value="Dystrophin isoform 2"/>
    <property type="match status" value="1"/>
</dbReference>
<evidence type="ECO:0000256" key="1">
    <source>
        <dbReference type="ARBA" id="ARBA00004202"/>
    </source>
</evidence>
<dbReference type="Ensembl" id="ENSOKIT00005053333.1">
    <property type="protein sequence ID" value="ENSOKIP00005050519.1"/>
    <property type="gene ID" value="ENSOKIG00005019438.1"/>
</dbReference>
<dbReference type="InterPro" id="IPR050774">
    <property type="entry name" value="KCMF1/Dystrophin"/>
</dbReference>
<sequence>TLGMKIDAHNDIYKSVDGNKPKMVKSLGTSEEAVFLQHRLDDMNQRWSDLKTKSANIRAHLEASAERWSRLQSLLEELWRWICLKEKELAKQMPIGGDVPTLLQQHNHCKVLRSELKDREHVVANTLDQAHTFLADQPIEGPGEPCKNLQTKTDLTPEEKAQGVARAIRKQTAEVQERWERLQDHAGGWQSQVERAFERLQELQSNMNQLDLRLARAEETKAGWQPVGDLLIDSLQEHIEKTTAFKEAMAPLRQDVNVVNELSGELAPLDVQLSSTSSRQLDDLNMHWKLLQVAIEERLKVLQEAHRDFGPSSQLFLSTSVQLPWQRALSQNKVPYYINHQTQTTCWDHPKMTELYQSLADLNNVRFSAYRTAMKIRRLQKALCLDLLDLKVAQSTFEQHKLTQNAQLLTVPDVINCLTSIYDGLEQQHKDLVNVPLCVDMCLNWLLNVYDTGRSGKIRVLSMKIGLLSLSKGHLEEKYKYLFSQVASSGDKCDQRQLGLLLHDAIQIPRQLGEVAAFGGSNIEPSVRSCFQHVTNKVELEPRQFVDWMRLEPQSVVWLPVLHRVAAAETAKHQAKCNICKECPIVGFRYRSLKHFNYDVCQSCFFSGRTAKGHKLNYPMVEYCTPTTSGEDMRDFTKVLKNKFRSKKYFAKHPRLGYLPVQTVLDGDSMEMLSQSPQLSHDDTHSRIEQYTSRYCTFSSLSHRDDEHAMILQYCQNLGGEVSPCSQPQSPAQILQAVEREERGELERIIQRLEDEQWTLQREYEQLKEQHGGQWGPGSVGLWDPEGSSHPRGPDEADLLAEAKLLRQHKGRLEARMHILEEHNKQLESQLHRLRQLLHTLTNTHSHSCTHTPHTPQPGILHKHEHPSIDTSMHTQSPQISRS</sequence>
<dbReference type="PROSITE" id="PS50135">
    <property type="entry name" value="ZF_ZZ_2"/>
    <property type="match status" value="1"/>
</dbReference>
<dbReference type="AlphaFoldDB" id="A0A8C7GZ96"/>
<feature type="coiled-coil region" evidence="11">
    <location>
        <begin position="736"/>
        <end position="770"/>
    </location>
</feature>
<dbReference type="CDD" id="cd00176">
    <property type="entry name" value="SPEC"/>
    <property type="match status" value="1"/>
</dbReference>
<dbReference type="SUPFAM" id="SSF46966">
    <property type="entry name" value="Spectrin repeat"/>
    <property type="match status" value="2"/>
</dbReference>
<dbReference type="Gene3D" id="1.10.238.10">
    <property type="entry name" value="EF-hand"/>
    <property type="match status" value="2"/>
</dbReference>
<dbReference type="PROSITE" id="PS01357">
    <property type="entry name" value="ZF_ZZ_1"/>
    <property type="match status" value="1"/>
</dbReference>
<dbReference type="GeneTree" id="ENSGT00940000153467"/>
<feature type="coiled-coil region" evidence="11">
    <location>
        <begin position="810"/>
        <end position="844"/>
    </location>
</feature>
<dbReference type="FunFam" id="1.20.58.60:FF:000056">
    <property type="entry name" value="utrophin isoform X1"/>
    <property type="match status" value="1"/>
</dbReference>
<evidence type="ECO:0000256" key="6">
    <source>
        <dbReference type="ARBA" id="ARBA00022833"/>
    </source>
</evidence>
<name>A0A8C7GZ96_ONCKI</name>
<reference evidence="15" key="2">
    <citation type="submission" date="2025-09" db="UniProtKB">
        <authorList>
            <consortium name="Ensembl"/>
        </authorList>
    </citation>
    <scope>IDENTIFICATION</scope>
</reference>
<evidence type="ECO:0000256" key="10">
    <source>
        <dbReference type="PROSITE-ProRule" id="PRU00228"/>
    </source>
</evidence>
<evidence type="ECO:0000256" key="9">
    <source>
        <dbReference type="ARBA" id="ARBA00034110"/>
    </source>
</evidence>
<keyword evidence="11" id="KW-0175">Coiled coil</keyword>
<dbReference type="CDD" id="cd00201">
    <property type="entry name" value="WW"/>
    <property type="match status" value="1"/>
</dbReference>
<dbReference type="InterPro" id="IPR000433">
    <property type="entry name" value="Znf_ZZ"/>
</dbReference>
<dbReference type="InterPro" id="IPR011992">
    <property type="entry name" value="EF-hand-dom_pair"/>
</dbReference>
<dbReference type="InterPro" id="IPR036020">
    <property type="entry name" value="WW_dom_sf"/>
</dbReference>
<keyword evidence="4" id="KW-0677">Repeat</keyword>
<dbReference type="FunFam" id="2.20.70.10:FF:000004">
    <property type="entry name" value="dystrophin isoform X1"/>
    <property type="match status" value="1"/>
</dbReference>
<dbReference type="GO" id="GO:0008270">
    <property type="term" value="F:zinc ion binding"/>
    <property type="evidence" value="ECO:0007669"/>
    <property type="project" value="UniProtKB-KW"/>
</dbReference>
<keyword evidence="3" id="KW-0479">Metal-binding</keyword>
<keyword evidence="7" id="KW-0770">Synapse</keyword>
<keyword evidence="5 10" id="KW-0863">Zinc-finger</keyword>
<dbReference type="CDD" id="cd02334">
    <property type="entry name" value="ZZ_dystrophin"/>
    <property type="match status" value="1"/>
</dbReference>
<evidence type="ECO:0000256" key="12">
    <source>
        <dbReference type="SAM" id="MobiDB-lite"/>
    </source>
</evidence>
<dbReference type="SUPFAM" id="SSF47473">
    <property type="entry name" value="EF-hand"/>
    <property type="match status" value="2"/>
</dbReference>
<keyword evidence="2" id="KW-1003">Cell membrane</keyword>
<keyword evidence="6" id="KW-0862">Zinc</keyword>
<comment type="subcellular location">
    <subcellularLocation>
        <location evidence="1">Cell membrane</location>
        <topology evidence="1">Peripheral membrane protein</topology>
    </subcellularLocation>
    <subcellularLocation>
        <location evidence="9">Postsynapse</location>
    </subcellularLocation>
</comment>
<evidence type="ECO:0000256" key="7">
    <source>
        <dbReference type="ARBA" id="ARBA00023018"/>
    </source>
</evidence>
<evidence type="ECO:0000313" key="15">
    <source>
        <dbReference type="Ensembl" id="ENSOKIP00005050519.1"/>
    </source>
</evidence>
<evidence type="ECO:0000256" key="2">
    <source>
        <dbReference type="ARBA" id="ARBA00022475"/>
    </source>
</evidence>